<dbReference type="InterPro" id="IPR011993">
    <property type="entry name" value="PH-like_dom_sf"/>
</dbReference>
<dbReference type="Gene3D" id="3.10.110.10">
    <property type="entry name" value="Ubiquitin Conjugating Enzyme"/>
    <property type="match status" value="1"/>
</dbReference>
<dbReference type="InterPro" id="IPR006612">
    <property type="entry name" value="THAP_Znf"/>
</dbReference>
<sequence>MPRCAVPGCRSGYSSATSNEVPFVQRHFFKPPKDPNVLREWNNAAGRANFEVTQRSYICDRHFDEADICTSFQHVVNGETVSIPRGRWELKKGAVPRHFANCAELDLKLCVENVGTNAASVLVAEDDITPVLQSESETCTEMLEHENRAASNAESMEVIMKESSTAPGHVLAKIVLDAIVQLRKHNAIVVAVISDGASTNKAMWSNFGISGKLHTANHKVQHPCEPNQSLYFLCDVPHIVKCIRNHLLRHKYGMIGEHRINYDHYRVLQEVDGKEQLRIVPKLTAEHVCPDNMRKMSVKLAVQIIQDFMIILDLTERNHVEKGTAMFASQVTMESLRVTLSSILELTNDLLAKGARYVLTGKLNQDPLERFFGITRSFGGDEDHPTILSFSHIYRLLSLYTPVKASIAGNVQEEPTLILATVQETMKQGKKQQLATYEKLRETISAKISEVTHEHIYLWDLLSPRTKLAAWPLTALRRYGSDPAKFTFEAGRHCATGEGMFVFHTLEGEKIYCKVHQATLAIAEAHHRSRRLHAVPSAPPQSLIPSTGPTSSVPYRNSTSPLQQFSSSENLPGGVVVPRNFRLLEELEQGQKGVSDGTISWGLEDDCDMTLTHWTGMIIGPPRTPYENRIYSLRVECGSQYPDEPPCVKFISKIKMVGISESNGGKTLPQFAFVKATKQVARKPRHGMPSCTRHDATPRDRHETRAAEEETDEVGASEQEAFLADHL</sequence>
<keyword evidence="11" id="KW-1185">Reference proteome</keyword>
<keyword evidence="2 5" id="KW-0863">Zinc-finger</keyword>
<feature type="domain" description="THAP-type" evidence="8">
    <location>
        <begin position="1"/>
        <end position="99"/>
    </location>
</feature>
<reference evidence="10" key="2">
    <citation type="submission" date="2021-09" db="EMBL/GenBank/DDBJ databases">
        <authorList>
            <person name="Jia N."/>
            <person name="Wang J."/>
            <person name="Shi W."/>
            <person name="Du L."/>
            <person name="Sun Y."/>
            <person name="Zhan W."/>
            <person name="Jiang J."/>
            <person name="Wang Q."/>
            <person name="Zhang B."/>
            <person name="Ji P."/>
            <person name="Sakyi L.B."/>
            <person name="Cui X."/>
            <person name="Yuan T."/>
            <person name="Jiang B."/>
            <person name="Yang W."/>
            <person name="Lam T.T.-Y."/>
            <person name="Chang Q."/>
            <person name="Ding S."/>
            <person name="Wang X."/>
            <person name="Zhu J."/>
            <person name="Ruan X."/>
            <person name="Zhao L."/>
            <person name="Wei J."/>
            <person name="Que T."/>
            <person name="Du C."/>
            <person name="Cheng J."/>
            <person name="Dai P."/>
            <person name="Han X."/>
            <person name="Huang E."/>
            <person name="Gao Y."/>
            <person name="Liu J."/>
            <person name="Shao H."/>
            <person name="Ye R."/>
            <person name="Li L."/>
            <person name="Wei W."/>
            <person name="Wang X."/>
            <person name="Wang C."/>
            <person name="Huo Q."/>
            <person name="Li W."/>
            <person name="Guo W."/>
            <person name="Chen H."/>
            <person name="Chen S."/>
            <person name="Zhou L."/>
            <person name="Zhou L."/>
            <person name="Ni X."/>
            <person name="Tian J."/>
            <person name="Zhou Y."/>
            <person name="Sheng Y."/>
            <person name="Liu T."/>
            <person name="Pan Y."/>
            <person name="Xia L."/>
            <person name="Li J."/>
            <person name="Zhao F."/>
            <person name="Cao W."/>
        </authorList>
    </citation>
    <scope>NUCLEOTIDE SEQUENCE</scope>
    <source>
        <strain evidence="10">Rmic-2018</strain>
        <tissue evidence="10">Larvae</tissue>
    </source>
</reference>
<dbReference type="PROSITE" id="PS50127">
    <property type="entry name" value="UBC_2"/>
    <property type="match status" value="1"/>
</dbReference>
<dbReference type="Pfam" id="PF21789">
    <property type="entry name" value="TNP-like_RNaseH_C"/>
    <property type="match status" value="1"/>
</dbReference>
<feature type="domain" description="IRS-type PTB" evidence="9">
    <location>
        <begin position="423"/>
        <end position="529"/>
    </location>
</feature>
<evidence type="ECO:0000256" key="6">
    <source>
        <dbReference type="SAM" id="MobiDB-lite"/>
    </source>
</evidence>
<dbReference type="PANTHER" id="PTHR21258:SF61">
    <property type="entry name" value="PROTEIN CHICO"/>
    <property type="match status" value="1"/>
</dbReference>
<dbReference type="EMBL" id="JABSTU010000010">
    <property type="protein sequence ID" value="KAH8018346.1"/>
    <property type="molecule type" value="Genomic_DNA"/>
</dbReference>
<dbReference type="InterPro" id="IPR016135">
    <property type="entry name" value="UBQ-conjugating_enzyme/RWD"/>
</dbReference>
<evidence type="ECO:0000256" key="2">
    <source>
        <dbReference type="ARBA" id="ARBA00022771"/>
    </source>
</evidence>
<dbReference type="SMART" id="SM00212">
    <property type="entry name" value="UBCc"/>
    <property type="match status" value="1"/>
</dbReference>
<dbReference type="Pfam" id="PF02174">
    <property type="entry name" value="IRS"/>
    <property type="match status" value="1"/>
</dbReference>
<dbReference type="InterPro" id="IPR000608">
    <property type="entry name" value="UBC"/>
</dbReference>
<dbReference type="SMART" id="SM00692">
    <property type="entry name" value="DM3"/>
    <property type="match status" value="1"/>
</dbReference>
<dbReference type="GO" id="GO:0005737">
    <property type="term" value="C:cytoplasm"/>
    <property type="evidence" value="ECO:0007669"/>
    <property type="project" value="TreeGrafter"/>
</dbReference>
<protein>
    <submittedName>
        <fullName evidence="10">Uncharacterized protein</fullName>
    </submittedName>
</protein>
<dbReference type="GO" id="GO:0007169">
    <property type="term" value="P:cell surface receptor protein tyrosine kinase signaling pathway"/>
    <property type="evidence" value="ECO:0007669"/>
    <property type="project" value="TreeGrafter"/>
</dbReference>
<dbReference type="SUPFAM" id="SSF57716">
    <property type="entry name" value="Glucocorticoid receptor-like (DNA-binding domain)"/>
    <property type="match status" value="1"/>
</dbReference>
<accession>A0A9J6D8J3</accession>
<keyword evidence="4 5" id="KW-0238">DNA-binding</keyword>
<dbReference type="AlphaFoldDB" id="A0A9J6D8J3"/>
<proteinExistence type="predicted"/>
<evidence type="ECO:0000259" key="9">
    <source>
        <dbReference type="PROSITE" id="PS51064"/>
    </source>
</evidence>
<dbReference type="Pfam" id="PF00179">
    <property type="entry name" value="UQ_con"/>
    <property type="match status" value="1"/>
</dbReference>
<dbReference type="CDD" id="cd23807">
    <property type="entry name" value="UEV_UBE2V"/>
    <property type="match status" value="1"/>
</dbReference>
<dbReference type="GO" id="GO:0008270">
    <property type="term" value="F:zinc ion binding"/>
    <property type="evidence" value="ECO:0007669"/>
    <property type="project" value="UniProtKB-KW"/>
</dbReference>
<gene>
    <name evidence="10" type="ORF">HPB51_003302</name>
</gene>
<dbReference type="SUPFAM" id="SSF54495">
    <property type="entry name" value="UBC-like"/>
    <property type="match status" value="1"/>
</dbReference>
<dbReference type="SMART" id="SM01244">
    <property type="entry name" value="IRS"/>
    <property type="match status" value="1"/>
</dbReference>
<keyword evidence="3" id="KW-0862">Zinc</keyword>
<dbReference type="PROSITE" id="PS50950">
    <property type="entry name" value="ZF_THAP"/>
    <property type="match status" value="1"/>
</dbReference>
<dbReference type="PANTHER" id="PTHR21258">
    <property type="entry name" value="DOCKING PROTEIN RELATED"/>
    <property type="match status" value="1"/>
</dbReference>
<dbReference type="VEuPathDB" id="VectorBase:LOC119177041"/>
<evidence type="ECO:0000259" key="8">
    <source>
        <dbReference type="PROSITE" id="PS50950"/>
    </source>
</evidence>
<evidence type="ECO:0000313" key="10">
    <source>
        <dbReference type="EMBL" id="KAH8018346.1"/>
    </source>
</evidence>
<evidence type="ECO:0000259" key="7">
    <source>
        <dbReference type="PROSITE" id="PS50127"/>
    </source>
</evidence>
<dbReference type="PROSITE" id="PS51064">
    <property type="entry name" value="IRS_PTB"/>
    <property type="match status" value="1"/>
</dbReference>
<comment type="caution">
    <text evidence="10">The sequence shown here is derived from an EMBL/GenBank/DDBJ whole genome shotgun (WGS) entry which is preliminary data.</text>
</comment>
<evidence type="ECO:0000313" key="11">
    <source>
        <dbReference type="Proteomes" id="UP000821866"/>
    </source>
</evidence>
<dbReference type="Proteomes" id="UP000821866">
    <property type="component" value="Chromosome 8"/>
</dbReference>
<feature type="compositionally biased region" description="Basic and acidic residues" evidence="6">
    <location>
        <begin position="692"/>
        <end position="708"/>
    </location>
</feature>
<name>A0A9J6D8J3_RHIMP</name>
<dbReference type="SMART" id="SM00310">
    <property type="entry name" value="PTBI"/>
    <property type="match status" value="1"/>
</dbReference>
<dbReference type="GO" id="GO:0003677">
    <property type="term" value="F:DNA binding"/>
    <property type="evidence" value="ECO:0007669"/>
    <property type="project" value="UniProtKB-UniRule"/>
</dbReference>
<dbReference type="VEuPathDB" id="VectorBase:LOC119177040"/>
<feature type="region of interest" description="Disordered" evidence="6">
    <location>
        <begin position="683"/>
        <end position="727"/>
    </location>
</feature>
<dbReference type="Pfam" id="PF05485">
    <property type="entry name" value="THAP"/>
    <property type="match status" value="1"/>
</dbReference>
<evidence type="ECO:0000256" key="5">
    <source>
        <dbReference type="PROSITE-ProRule" id="PRU00309"/>
    </source>
</evidence>
<dbReference type="SMART" id="SM00980">
    <property type="entry name" value="THAP"/>
    <property type="match status" value="1"/>
</dbReference>
<organism evidence="10 11">
    <name type="scientific">Rhipicephalus microplus</name>
    <name type="common">Cattle tick</name>
    <name type="synonym">Boophilus microplus</name>
    <dbReference type="NCBI Taxonomy" id="6941"/>
    <lineage>
        <taxon>Eukaryota</taxon>
        <taxon>Metazoa</taxon>
        <taxon>Ecdysozoa</taxon>
        <taxon>Arthropoda</taxon>
        <taxon>Chelicerata</taxon>
        <taxon>Arachnida</taxon>
        <taxon>Acari</taxon>
        <taxon>Parasitiformes</taxon>
        <taxon>Ixodida</taxon>
        <taxon>Ixodoidea</taxon>
        <taxon>Ixodidae</taxon>
        <taxon>Rhipicephalinae</taxon>
        <taxon>Rhipicephalus</taxon>
        <taxon>Boophilus</taxon>
    </lineage>
</organism>
<evidence type="ECO:0000256" key="3">
    <source>
        <dbReference type="ARBA" id="ARBA00022833"/>
    </source>
</evidence>
<keyword evidence="1" id="KW-0479">Metal-binding</keyword>
<reference evidence="10" key="1">
    <citation type="journal article" date="2020" name="Cell">
        <title>Large-Scale Comparative Analyses of Tick Genomes Elucidate Their Genetic Diversity and Vector Capacities.</title>
        <authorList>
            <consortium name="Tick Genome and Microbiome Consortium (TIGMIC)"/>
            <person name="Jia N."/>
            <person name="Wang J."/>
            <person name="Shi W."/>
            <person name="Du L."/>
            <person name="Sun Y."/>
            <person name="Zhan W."/>
            <person name="Jiang J.F."/>
            <person name="Wang Q."/>
            <person name="Zhang B."/>
            <person name="Ji P."/>
            <person name="Bell-Sakyi L."/>
            <person name="Cui X.M."/>
            <person name="Yuan T.T."/>
            <person name="Jiang B.G."/>
            <person name="Yang W.F."/>
            <person name="Lam T.T."/>
            <person name="Chang Q.C."/>
            <person name="Ding S.J."/>
            <person name="Wang X.J."/>
            <person name="Zhu J.G."/>
            <person name="Ruan X.D."/>
            <person name="Zhao L."/>
            <person name="Wei J.T."/>
            <person name="Ye R.Z."/>
            <person name="Que T.C."/>
            <person name="Du C.H."/>
            <person name="Zhou Y.H."/>
            <person name="Cheng J.X."/>
            <person name="Dai P.F."/>
            <person name="Guo W.B."/>
            <person name="Han X.H."/>
            <person name="Huang E.J."/>
            <person name="Li L.F."/>
            <person name="Wei W."/>
            <person name="Gao Y.C."/>
            <person name="Liu J.Z."/>
            <person name="Shao H.Z."/>
            <person name="Wang X."/>
            <person name="Wang C.C."/>
            <person name="Yang T.C."/>
            <person name="Huo Q.B."/>
            <person name="Li W."/>
            <person name="Chen H.Y."/>
            <person name="Chen S.E."/>
            <person name="Zhou L.G."/>
            <person name="Ni X.B."/>
            <person name="Tian J.H."/>
            <person name="Sheng Y."/>
            <person name="Liu T."/>
            <person name="Pan Y.S."/>
            <person name="Xia L.Y."/>
            <person name="Li J."/>
            <person name="Zhao F."/>
            <person name="Cao W.C."/>
        </authorList>
    </citation>
    <scope>NUCLEOTIDE SEQUENCE</scope>
    <source>
        <strain evidence="10">Rmic-2018</strain>
    </source>
</reference>
<dbReference type="VEuPathDB" id="VectorBase:LOC119173601"/>
<dbReference type="Gene3D" id="2.30.29.30">
    <property type="entry name" value="Pleckstrin-homology domain (PH domain)/Phosphotyrosine-binding domain (PTB)"/>
    <property type="match status" value="1"/>
</dbReference>
<dbReference type="InterPro" id="IPR048367">
    <property type="entry name" value="TNP-like_RNaseH_C"/>
</dbReference>
<evidence type="ECO:0000256" key="4">
    <source>
        <dbReference type="ARBA" id="ARBA00023125"/>
    </source>
</evidence>
<dbReference type="InterPro" id="IPR002404">
    <property type="entry name" value="IRS_PTB"/>
</dbReference>
<dbReference type="InterPro" id="IPR050996">
    <property type="entry name" value="Docking_Protein_DOK"/>
</dbReference>
<dbReference type="SUPFAM" id="SSF50729">
    <property type="entry name" value="PH domain-like"/>
    <property type="match status" value="1"/>
</dbReference>
<evidence type="ECO:0000256" key="1">
    <source>
        <dbReference type="ARBA" id="ARBA00022723"/>
    </source>
</evidence>
<feature type="domain" description="UBC core" evidence="7">
    <location>
        <begin position="578"/>
        <end position="727"/>
    </location>
</feature>